<dbReference type="Pfam" id="PF06912">
    <property type="entry name" value="DUF1275"/>
    <property type="match status" value="1"/>
</dbReference>
<protein>
    <submittedName>
        <fullName evidence="2">Uncharacterized membrane protein YoaK, UPF0700 family</fullName>
    </submittedName>
</protein>
<dbReference type="STRING" id="228959.SAMN05421797_1037"/>
<dbReference type="AlphaFoldDB" id="A0A1N6V632"/>
<dbReference type="PANTHER" id="PTHR37314:SF4">
    <property type="entry name" value="UPF0700 TRANSMEMBRANE PROTEIN YOAK"/>
    <property type="match status" value="1"/>
</dbReference>
<dbReference type="RefSeq" id="WP_076548420.1">
    <property type="nucleotide sequence ID" value="NZ_FTMA01000003.1"/>
</dbReference>
<feature type="transmembrane region" description="Helical" evidence="1">
    <location>
        <begin position="118"/>
        <end position="139"/>
    </location>
</feature>
<reference evidence="3" key="1">
    <citation type="submission" date="2017-01" db="EMBL/GenBank/DDBJ databases">
        <authorList>
            <person name="Varghese N."/>
            <person name="Submissions S."/>
        </authorList>
    </citation>
    <scope>NUCLEOTIDE SEQUENCE [LARGE SCALE GENOMIC DNA]</scope>
    <source>
        <strain evidence="3">DSM 15366</strain>
    </source>
</reference>
<name>A0A1N6V632_9FLAO</name>
<proteinExistence type="predicted"/>
<feature type="transmembrane region" description="Helical" evidence="1">
    <location>
        <begin position="210"/>
        <end position="229"/>
    </location>
</feature>
<feature type="transmembrane region" description="Helical" evidence="1">
    <location>
        <begin position="94"/>
        <end position="112"/>
    </location>
</feature>
<sequence>MFRHQGKSRKLKHNLQIATILSFVAGIVNVTGFLAYNQLTTNVTGHFALFMNDVANLDFWKGTVYFLYIFSFLFGSFFSSFLIEKFRMNKRLNIFVIPTAIECLILIAIPLYSNAFTISQPNLIVCTLLFAMGLQNSLVTKISNAVVRTTHLTGLFTDLGIELSQLFFPERHPNSTQLKSTIRLRLYIICFFFLGGILGGYLYLRLNLKLNALFAGALILLASLFYDDFKYQLIRTKRKYNKRSS</sequence>
<dbReference type="EMBL" id="FTMA01000003">
    <property type="protein sequence ID" value="SIQ73334.1"/>
    <property type="molecule type" value="Genomic_DNA"/>
</dbReference>
<gene>
    <name evidence="2" type="ORF">SAMN05421797_1037</name>
</gene>
<dbReference type="Proteomes" id="UP000186953">
    <property type="component" value="Unassembled WGS sequence"/>
</dbReference>
<feature type="transmembrane region" description="Helical" evidence="1">
    <location>
        <begin position="20"/>
        <end position="39"/>
    </location>
</feature>
<evidence type="ECO:0000313" key="2">
    <source>
        <dbReference type="EMBL" id="SIQ73334.1"/>
    </source>
</evidence>
<evidence type="ECO:0000313" key="3">
    <source>
        <dbReference type="Proteomes" id="UP000186953"/>
    </source>
</evidence>
<accession>A0A1N6V632</accession>
<feature type="transmembrane region" description="Helical" evidence="1">
    <location>
        <begin position="184"/>
        <end position="204"/>
    </location>
</feature>
<organism evidence="2 3">
    <name type="scientific">Maribacter ulvicola</name>
    <dbReference type="NCBI Taxonomy" id="228959"/>
    <lineage>
        <taxon>Bacteria</taxon>
        <taxon>Pseudomonadati</taxon>
        <taxon>Bacteroidota</taxon>
        <taxon>Flavobacteriia</taxon>
        <taxon>Flavobacteriales</taxon>
        <taxon>Flavobacteriaceae</taxon>
        <taxon>Maribacter</taxon>
    </lineage>
</organism>
<dbReference type="OrthoDB" id="270162at2"/>
<dbReference type="InterPro" id="IPR010699">
    <property type="entry name" value="DUF1275"/>
</dbReference>
<dbReference type="PANTHER" id="PTHR37314">
    <property type="entry name" value="SLR0142 PROTEIN"/>
    <property type="match status" value="1"/>
</dbReference>
<keyword evidence="1" id="KW-1133">Transmembrane helix</keyword>
<evidence type="ECO:0000256" key="1">
    <source>
        <dbReference type="SAM" id="Phobius"/>
    </source>
</evidence>
<keyword evidence="3" id="KW-1185">Reference proteome</keyword>
<keyword evidence="1" id="KW-0812">Transmembrane</keyword>
<feature type="transmembrane region" description="Helical" evidence="1">
    <location>
        <begin position="59"/>
        <end position="82"/>
    </location>
</feature>
<keyword evidence="1" id="KW-0472">Membrane</keyword>